<keyword evidence="2" id="KW-1185">Reference proteome</keyword>
<dbReference type="EMBL" id="JAAAIL010004145">
    <property type="protein sequence ID" value="KAG0248270.1"/>
    <property type="molecule type" value="Genomic_DNA"/>
</dbReference>
<name>A0AAD4CZS3_9FUNG</name>
<proteinExistence type="predicted"/>
<dbReference type="AlphaFoldDB" id="A0AAD4CZS3"/>
<gene>
    <name evidence="1" type="ORF">BGZ95_008133</name>
</gene>
<accession>A0AAD4CZS3</accession>
<protein>
    <submittedName>
        <fullName evidence="1">Uncharacterized protein</fullName>
    </submittedName>
</protein>
<sequence>MGVVDLDCIAANPNSTALYGIGRAETSGDFDYTMILRSFDNPANATDITWRLESYADIGYEGHY</sequence>
<dbReference type="Proteomes" id="UP001194580">
    <property type="component" value="Unassembled WGS sequence"/>
</dbReference>
<organism evidence="1 2">
    <name type="scientific">Linnemannia exigua</name>
    <dbReference type="NCBI Taxonomy" id="604196"/>
    <lineage>
        <taxon>Eukaryota</taxon>
        <taxon>Fungi</taxon>
        <taxon>Fungi incertae sedis</taxon>
        <taxon>Mucoromycota</taxon>
        <taxon>Mortierellomycotina</taxon>
        <taxon>Mortierellomycetes</taxon>
        <taxon>Mortierellales</taxon>
        <taxon>Mortierellaceae</taxon>
        <taxon>Linnemannia</taxon>
    </lineage>
</organism>
<evidence type="ECO:0000313" key="1">
    <source>
        <dbReference type="EMBL" id="KAG0248270.1"/>
    </source>
</evidence>
<comment type="caution">
    <text evidence="1">The sequence shown here is derived from an EMBL/GenBank/DDBJ whole genome shotgun (WGS) entry which is preliminary data.</text>
</comment>
<evidence type="ECO:0000313" key="2">
    <source>
        <dbReference type="Proteomes" id="UP001194580"/>
    </source>
</evidence>
<reference evidence="1" key="1">
    <citation type="journal article" date="2020" name="Fungal Divers.">
        <title>Resolving the Mortierellaceae phylogeny through synthesis of multi-gene phylogenetics and phylogenomics.</title>
        <authorList>
            <person name="Vandepol N."/>
            <person name="Liber J."/>
            <person name="Desiro A."/>
            <person name="Na H."/>
            <person name="Kennedy M."/>
            <person name="Barry K."/>
            <person name="Grigoriev I.V."/>
            <person name="Miller A.N."/>
            <person name="O'Donnell K."/>
            <person name="Stajich J.E."/>
            <person name="Bonito G."/>
        </authorList>
    </citation>
    <scope>NUCLEOTIDE SEQUENCE</scope>
    <source>
        <strain evidence="1">NRRL 28262</strain>
    </source>
</reference>
<feature type="non-terminal residue" evidence="1">
    <location>
        <position position="64"/>
    </location>
</feature>